<dbReference type="InterPro" id="IPR032710">
    <property type="entry name" value="NTF2-like_dom_sf"/>
</dbReference>
<keyword evidence="3" id="KW-1185">Reference proteome</keyword>
<gene>
    <name evidence="2" type="ORF">SAMN05216204_13938</name>
</gene>
<dbReference type="Proteomes" id="UP000198639">
    <property type="component" value="Unassembled WGS sequence"/>
</dbReference>
<reference evidence="3" key="1">
    <citation type="submission" date="2016-10" db="EMBL/GenBank/DDBJ databases">
        <authorList>
            <person name="Varghese N."/>
            <person name="Submissions S."/>
        </authorList>
    </citation>
    <scope>NUCLEOTIDE SEQUENCE [LARGE SCALE GENOMIC DNA]</scope>
    <source>
        <strain evidence="3">CGMCC 1.12041</strain>
    </source>
</reference>
<protein>
    <recommendedName>
        <fullName evidence="1">SnoaL-like domain-containing protein</fullName>
    </recommendedName>
</protein>
<dbReference type="STRING" id="1164594.SAMN05216204_13938"/>
<evidence type="ECO:0000259" key="1">
    <source>
        <dbReference type="Pfam" id="PF12680"/>
    </source>
</evidence>
<dbReference type="PANTHER" id="PTHR41252:SF1">
    <property type="entry name" value="BLR2505 PROTEIN"/>
    <property type="match status" value="1"/>
</dbReference>
<proteinExistence type="predicted"/>
<dbReference type="PANTHER" id="PTHR41252">
    <property type="entry name" value="BLR2505 PROTEIN"/>
    <property type="match status" value="1"/>
</dbReference>
<sequence length="147" mass="16450">MHEQQNVELVQQCYADYGNGDIDHLLGCMTPDVDWEVASVPGVEFSGKRQGCDKVREFFRLTSEQQTIRSFTPHEFIAQGDKVVVLGHGAWTATGTGLDFESDWVHVFTLRDGKIAAFREFMDVHFAVEAYQCYPLGVRTPAAAAPH</sequence>
<dbReference type="SUPFAM" id="SSF54427">
    <property type="entry name" value="NTF2-like"/>
    <property type="match status" value="1"/>
</dbReference>
<dbReference type="InterPro" id="IPR037401">
    <property type="entry name" value="SnoaL-like"/>
</dbReference>
<dbReference type="Gene3D" id="3.10.450.50">
    <property type="match status" value="1"/>
</dbReference>
<evidence type="ECO:0000313" key="2">
    <source>
        <dbReference type="EMBL" id="SFD82126.1"/>
    </source>
</evidence>
<feature type="domain" description="SnoaL-like" evidence="1">
    <location>
        <begin position="10"/>
        <end position="117"/>
    </location>
</feature>
<dbReference type="Pfam" id="PF12680">
    <property type="entry name" value="SnoaL_2"/>
    <property type="match status" value="1"/>
</dbReference>
<dbReference type="EMBL" id="FOLD01000039">
    <property type="protein sequence ID" value="SFD82126.1"/>
    <property type="molecule type" value="Genomic_DNA"/>
</dbReference>
<evidence type="ECO:0000313" key="3">
    <source>
        <dbReference type="Proteomes" id="UP000198639"/>
    </source>
</evidence>
<dbReference type="OrthoDB" id="283154at2"/>
<dbReference type="RefSeq" id="WP_091876784.1">
    <property type="nucleotide sequence ID" value="NZ_FOLD01000039.1"/>
</dbReference>
<name>A0A1I1VGR7_9BURK</name>
<dbReference type="AlphaFoldDB" id="A0A1I1VGR7"/>
<organism evidence="2 3">
    <name type="scientific">Massilia yuzhufengensis</name>
    <dbReference type="NCBI Taxonomy" id="1164594"/>
    <lineage>
        <taxon>Bacteria</taxon>
        <taxon>Pseudomonadati</taxon>
        <taxon>Pseudomonadota</taxon>
        <taxon>Betaproteobacteria</taxon>
        <taxon>Burkholderiales</taxon>
        <taxon>Oxalobacteraceae</taxon>
        <taxon>Telluria group</taxon>
        <taxon>Massilia</taxon>
    </lineage>
</organism>
<accession>A0A1I1VGR7</accession>